<keyword evidence="1" id="KW-0472">Membrane</keyword>
<feature type="transmembrane region" description="Helical" evidence="1">
    <location>
        <begin position="852"/>
        <end position="871"/>
    </location>
</feature>
<proteinExistence type="predicted"/>
<dbReference type="Gene3D" id="3.30.2090.10">
    <property type="entry name" value="Multidrug efflux transporter AcrB TolC docking domain, DN and DC subdomains"/>
    <property type="match status" value="2"/>
</dbReference>
<accession>A0ABX5KES9</accession>
<organism evidence="2 3">
    <name type="scientific">Paraburkholderia unamae</name>
    <dbReference type="NCBI Taxonomy" id="219649"/>
    <lineage>
        <taxon>Bacteria</taxon>
        <taxon>Pseudomonadati</taxon>
        <taxon>Pseudomonadota</taxon>
        <taxon>Betaproteobacteria</taxon>
        <taxon>Burkholderiales</taxon>
        <taxon>Burkholderiaceae</taxon>
        <taxon>Paraburkholderia</taxon>
    </lineage>
</organism>
<dbReference type="Pfam" id="PF00873">
    <property type="entry name" value="ACR_tran"/>
    <property type="match status" value="1"/>
</dbReference>
<dbReference type="SUPFAM" id="SSF82866">
    <property type="entry name" value="Multidrug efflux transporter AcrB transmembrane domain"/>
    <property type="match status" value="2"/>
</dbReference>
<feature type="transmembrane region" description="Helical" evidence="1">
    <location>
        <begin position="386"/>
        <end position="411"/>
    </location>
</feature>
<feature type="transmembrane region" description="Helical" evidence="1">
    <location>
        <begin position="981"/>
        <end position="1003"/>
    </location>
</feature>
<feature type="transmembrane region" description="Helical" evidence="1">
    <location>
        <begin position="12"/>
        <end position="30"/>
    </location>
</feature>
<feature type="transmembrane region" description="Helical" evidence="1">
    <location>
        <begin position="462"/>
        <end position="484"/>
    </location>
</feature>
<dbReference type="Gene3D" id="1.20.1640.10">
    <property type="entry name" value="Multidrug efflux transporter AcrB transmembrane domain"/>
    <property type="match status" value="2"/>
</dbReference>
<feature type="transmembrane region" description="Helical" evidence="1">
    <location>
        <begin position="878"/>
        <end position="898"/>
    </location>
</feature>
<reference evidence="2 3" key="1">
    <citation type="submission" date="2018-05" db="EMBL/GenBank/DDBJ databases">
        <title>Genomic Encyclopedia of Type Strains, Phase IV (KMG-V): Genome sequencing to study the core and pangenomes of soil and plant-associated prokaryotes.</title>
        <authorList>
            <person name="Whitman W."/>
        </authorList>
    </citation>
    <scope>NUCLEOTIDE SEQUENCE [LARGE SCALE GENOMIC DNA]</scope>
    <source>
        <strain evidence="2 3">SCZa-39</strain>
    </source>
</reference>
<dbReference type="SUPFAM" id="SSF82714">
    <property type="entry name" value="Multidrug efflux transporter AcrB TolC docking domain, DN and DC subdomains"/>
    <property type="match status" value="1"/>
</dbReference>
<feature type="transmembrane region" description="Helical" evidence="1">
    <location>
        <begin position="949"/>
        <end position="969"/>
    </location>
</feature>
<dbReference type="InterPro" id="IPR027463">
    <property type="entry name" value="AcrB_DN_DC_subdom"/>
</dbReference>
<feature type="transmembrane region" description="Helical" evidence="1">
    <location>
        <begin position="359"/>
        <end position="380"/>
    </location>
</feature>
<dbReference type="EMBL" id="QEOB01000024">
    <property type="protein sequence ID" value="PVX72476.1"/>
    <property type="molecule type" value="Genomic_DNA"/>
</dbReference>
<dbReference type="PRINTS" id="PR00702">
    <property type="entry name" value="ACRIFLAVINRP"/>
</dbReference>
<keyword evidence="1" id="KW-1133">Transmembrane helix</keyword>
<sequence length="1026" mass="111995">MNLARALIEKPLIAWTIALVSLIGGIVAYIDIGRLEDPKFTIKTAVVVTLYPGASARQVESEVTDRIESAVQQLEQVDFIRSRSMAGYSEVRVQIRDQYASKQLQQIWEQLRRQVSDVTPRLPPGAGPPIVFDRFGDVYGMFYAITGKGYSQAQLFDYARELRKELLTIPDVADIVIAGNQQEQVTITADQALLAANNLSPDDIAQALGVQNEIRTAGRERVGDQLIRLAPTGTLDTLAAVRALPVGTTPGELLLGDVARVHSGYAAVPTQAIRYNGQDALTIGISARSGVNVVKVGQEVKERLQELERARPLGIELHVLYDQPDAVDAAVRGFVLDVMLSVGIVTVALGIGLGWRAGVVLGIELFLSILGTLFVMYAAGIELQRISLGALIIVMGMLTDNSIVVCEGMLVRVEKGLSHVEAAAQVLKQGKWLLLASTVVGILAFSGIGMSPDAVGEFCASLFAVAAISLLLSWVIAIALTPLLGHYFFRRKEGEQADPFDAPLYRRYGRLLGWVERRRLWVIGFMVVLLAGCVWGFQFVEQSFFPASTNPIFYVDMRLPRGADIRTVMERSKGPEKLLLSQTGVVNVGTYIGGGATRFILVYDPETQDPSYAQFIVTVDDASRIDSMIPSLDAELRKRFPDVSWSVTRPNFGPSSGLPIQARFLGPDPAVLRSLGVQAEAVLHKDAGLQSIRDDWENPVNVVRPVFDDTRARAQGVTRRQLNDTFAYATEGLRIGIFRDNDLLLPVVLDEPAGKSGVERFAGLQVFSLGQRRYVPVSDVLTGITYGTEDGLISRRDRIRTLTVSAGTRYGENSVAAFERIRAPIEAIRLPPGYRLEWGGEYESSNKAKESLFRQLPIGFAAMLLLVLFMFGRLKPALIVLLVVPMSICGVTLGLLIFRGAFGFMSLLGLLSLIGMLIKNGVVLVDEIDLQIASGVPRMRAVIDGSKSRLRPVALAAGTTILGMVPLLWDPFFKDMAITMMAGLAFATVLTMAAVPALYVQFFSIRSDETQPREPRRPDGGPHEAS</sequence>
<feature type="transmembrane region" description="Helical" evidence="1">
    <location>
        <begin position="904"/>
        <end position="928"/>
    </location>
</feature>
<feature type="transmembrane region" description="Helical" evidence="1">
    <location>
        <begin position="432"/>
        <end position="450"/>
    </location>
</feature>
<dbReference type="Gene3D" id="3.30.70.1440">
    <property type="entry name" value="Multidrug efflux transporter AcrB pore domain"/>
    <property type="match status" value="1"/>
</dbReference>
<dbReference type="PANTHER" id="PTHR32063:SF18">
    <property type="entry name" value="CATION EFFLUX SYSTEM PROTEIN"/>
    <property type="match status" value="1"/>
</dbReference>
<feature type="transmembrane region" description="Helical" evidence="1">
    <location>
        <begin position="333"/>
        <end position="352"/>
    </location>
</feature>
<gene>
    <name evidence="2" type="ORF">C7402_12446</name>
</gene>
<dbReference type="InterPro" id="IPR001036">
    <property type="entry name" value="Acrflvin-R"/>
</dbReference>
<keyword evidence="3" id="KW-1185">Reference proteome</keyword>
<protein>
    <submittedName>
        <fullName evidence="2">Multidrug efflux pump subunit AcrB</fullName>
    </submittedName>
</protein>
<name>A0ABX5KES9_9BURK</name>
<comment type="caution">
    <text evidence="2">The sequence shown here is derived from an EMBL/GenBank/DDBJ whole genome shotgun (WGS) entry which is preliminary data.</text>
</comment>
<dbReference type="SUPFAM" id="SSF82693">
    <property type="entry name" value="Multidrug efflux transporter AcrB pore domain, PN1, PN2, PC1 and PC2 subdomains"/>
    <property type="match status" value="2"/>
</dbReference>
<evidence type="ECO:0000313" key="2">
    <source>
        <dbReference type="EMBL" id="PVX72476.1"/>
    </source>
</evidence>
<evidence type="ECO:0000256" key="1">
    <source>
        <dbReference type="SAM" id="Phobius"/>
    </source>
</evidence>
<dbReference type="RefSeq" id="WP_116614042.1">
    <property type="nucleotide sequence ID" value="NZ_QEOB01000024.1"/>
</dbReference>
<keyword evidence="1" id="KW-0812">Transmembrane</keyword>
<evidence type="ECO:0000313" key="3">
    <source>
        <dbReference type="Proteomes" id="UP000245712"/>
    </source>
</evidence>
<dbReference type="PANTHER" id="PTHR32063">
    <property type="match status" value="1"/>
</dbReference>
<dbReference type="Gene3D" id="3.30.70.1320">
    <property type="entry name" value="Multidrug efflux transporter AcrB pore domain like"/>
    <property type="match status" value="1"/>
</dbReference>
<feature type="transmembrane region" description="Helical" evidence="1">
    <location>
        <begin position="520"/>
        <end position="540"/>
    </location>
</feature>
<dbReference type="Gene3D" id="3.30.70.1430">
    <property type="entry name" value="Multidrug efflux transporter AcrB pore domain"/>
    <property type="match status" value="2"/>
</dbReference>
<dbReference type="Proteomes" id="UP000245712">
    <property type="component" value="Unassembled WGS sequence"/>
</dbReference>